<dbReference type="AlphaFoldDB" id="A0A0B7K223"/>
<dbReference type="EMBL" id="CDPU01000023">
    <property type="protein sequence ID" value="CEO51443.1"/>
    <property type="molecule type" value="Genomic_DNA"/>
</dbReference>
<organism evidence="2">
    <name type="scientific">Bionectria ochroleuca</name>
    <name type="common">Gliocladium roseum</name>
    <dbReference type="NCBI Taxonomy" id="29856"/>
    <lineage>
        <taxon>Eukaryota</taxon>
        <taxon>Fungi</taxon>
        <taxon>Dikarya</taxon>
        <taxon>Ascomycota</taxon>
        <taxon>Pezizomycotina</taxon>
        <taxon>Sordariomycetes</taxon>
        <taxon>Hypocreomycetidae</taxon>
        <taxon>Hypocreales</taxon>
        <taxon>Bionectriaceae</taxon>
        <taxon>Clonostachys</taxon>
    </lineage>
</organism>
<dbReference type="InterPro" id="IPR024311">
    <property type="entry name" value="Lipocalin-like"/>
</dbReference>
<protein>
    <recommendedName>
        <fullName evidence="1">Lipocalin-like domain-containing protein</fullName>
    </recommendedName>
</protein>
<gene>
    <name evidence="2" type="ORF">BN869_000007501_1</name>
</gene>
<reference evidence="2" key="1">
    <citation type="submission" date="2015-01" db="EMBL/GenBank/DDBJ databases">
        <authorList>
            <person name="Durling Mikael"/>
        </authorList>
    </citation>
    <scope>NUCLEOTIDE SEQUENCE</scope>
</reference>
<dbReference type="Pfam" id="PF13924">
    <property type="entry name" value="Lipocalin_5"/>
    <property type="match status" value="1"/>
</dbReference>
<evidence type="ECO:0000313" key="2">
    <source>
        <dbReference type="EMBL" id="CEO51443.1"/>
    </source>
</evidence>
<name>A0A0B7K223_BIOOC</name>
<feature type="domain" description="Lipocalin-like" evidence="1">
    <location>
        <begin position="9"/>
        <end position="159"/>
    </location>
</feature>
<evidence type="ECO:0000259" key="1">
    <source>
        <dbReference type="Pfam" id="PF13924"/>
    </source>
</evidence>
<proteinExistence type="predicted"/>
<sequence>MADLQRALIGTWKVLTYDMTISSEKGTSTIQPAGKNPLGFVTFTQDGYMSVHMTSSEAIVPHKSDMWYQATDEEVVRAARAMLTYCGPFKVTEAEEAGEYLLSTAVDVSLDPNWIGGDQVRKVAIEEHEGRPLLILRPVQTFTFENGDTAEVIVSWEKILPKENK</sequence>
<accession>A0A0B7K223</accession>